<feature type="non-terminal residue" evidence="6">
    <location>
        <position position="1"/>
    </location>
</feature>
<proteinExistence type="inferred from homology"/>
<evidence type="ECO:0000313" key="6">
    <source>
        <dbReference type="EMBL" id="KNC33763.1"/>
    </source>
</evidence>
<sequence length="281" mass="32189">NGKVLLQNSPSLPAAYAAYANVIKSCVNEKISFIFHGWTESCYTEWVPQLIERLTFHRGGCIVCVDYSSWSKKSYIELLQKFDPISEILYEEVLQLIQNGFNPSKIFMFGFSYGGQIASKIGRMLKPQYNIKKIDICDMAGPGFDFISYLNHSEAAENIQCYYTSLDKGSHFHSCHQNIRLGQCGYTQPAILSQPYFSSHGLCPRIYINAFDYPFYAFQKSPKWCDRGKTIKNLPNGFTVGYREGGYNDMIGDIFVPTSMNYPYNLSKREMILYEKYLEGT</sequence>
<evidence type="ECO:0000256" key="4">
    <source>
        <dbReference type="RuleBase" id="RU004262"/>
    </source>
</evidence>
<keyword evidence="3" id="KW-0964">Secreted</keyword>
<feature type="non-terminal residue" evidence="6">
    <location>
        <position position="281"/>
    </location>
</feature>
<dbReference type="SUPFAM" id="SSF53474">
    <property type="entry name" value="alpha/beta-Hydrolases"/>
    <property type="match status" value="1"/>
</dbReference>
<dbReference type="GO" id="GO:0005615">
    <property type="term" value="C:extracellular space"/>
    <property type="evidence" value="ECO:0007669"/>
    <property type="project" value="TreeGrafter"/>
</dbReference>
<evidence type="ECO:0000256" key="1">
    <source>
        <dbReference type="ARBA" id="ARBA00004613"/>
    </source>
</evidence>
<dbReference type="InterPro" id="IPR000734">
    <property type="entry name" value="TAG_lipase"/>
</dbReference>
<dbReference type="AlphaFoldDB" id="A0A0L0CN45"/>
<name>A0A0L0CN45_LUCCU</name>
<accession>A0A0L0CN45</accession>
<dbReference type="PANTHER" id="PTHR11610">
    <property type="entry name" value="LIPASE"/>
    <property type="match status" value="1"/>
</dbReference>
<dbReference type="GO" id="GO:0016042">
    <property type="term" value="P:lipid catabolic process"/>
    <property type="evidence" value="ECO:0007669"/>
    <property type="project" value="TreeGrafter"/>
</dbReference>
<organism evidence="6 7">
    <name type="scientific">Lucilia cuprina</name>
    <name type="common">Green bottle fly</name>
    <name type="synonym">Australian sheep blowfly</name>
    <dbReference type="NCBI Taxonomy" id="7375"/>
    <lineage>
        <taxon>Eukaryota</taxon>
        <taxon>Metazoa</taxon>
        <taxon>Ecdysozoa</taxon>
        <taxon>Arthropoda</taxon>
        <taxon>Hexapoda</taxon>
        <taxon>Insecta</taxon>
        <taxon>Pterygota</taxon>
        <taxon>Neoptera</taxon>
        <taxon>Endopterygota</taxon>
        <taxon>Diptera</taxon>
        <taxon>Brachycera</taxon>
        <taxon>Muscomorpha</taxon>
        <taxon>Oestroidea</taxon>
        <taxon>Calliphoridae</taxon>
        <taxon>Luciliinae</taxon>
        <taxon>Lucilia</taxon>
    </lineage>
</organism>
<gene>
    <name evidence="6" type="ORF">FF38_10049</name>
</gene>
<comment type="caution">
    <text evidence="6">The sequence shown here is derived from an EMBL/GenBank/DDBJ whole genome shotgun (WGS) entry which is preliminary data.</text>
</comment>
<feature type="domain" description="Lipase" evidence="5">
    <location>
        <begin position="27"/>
        <end position="145"/>
    </location>
</feature>
<dbReference type="OrthoDB" id="7907111at2759"/>
<dbReference type="GO" id="GO:0016298">
    <property type="term" value="F:lipase activity"/>
    <property type="evidence" value="ECO:0007669"/>
    <property type="project" value="InterPro"/>
</dbReference>
<dbReference type="InterPro" id="IPR013818">
    <property type="entry name" value="Lipase"/>
</dbReference>
<comment type="subcellular location">
    <subcellularLocation>
        <location evidence="1">Secreted</location>
    </subcellularLocation>
</comment>
<evidence type="ECO:0000259" key="5">
    <source>
        <dbReference type="Pfam" id="PF00151"/>
    </source>
</evidence>
<keyword evidence="7" id="KW-1185">Reference proteome</keyword>
<dbReference type="OMA" id="FIYSCHR"/>
<comment type="similarity">
    <text evidence="2 4">Belongs to the AB hydrolase superfamily. Lipase family.</text>
</comment>
<dbReference type="Gene3D" id="3.40.50.1820">
    <property type="entry name" value="alpha/beta hydrolase"/>
    <property type="match status" value="1"/>
</dbReference>
<dbReference type="Proteomes" id="UP000037069">
    <property type="component" value="Unassembled WGS sequence"/>
</dbReference>
<dbReference type="EMBL" id="JRES01000153">
    <property type="protein sequence ID" value="KNC33763.1"/>
    <property type="molecule type" value="Genomic_DNA"/>
</dbReference>
<protein>
    <recommendedName>
        <fullName evidence="5">Lipase domain-containing protein</fullName>
    </recommendedName>
</protein>
<evidence type="ECO:0000256" key="2">
    <source>
        <dbReference type="ARBA" id="ARBA00010701"/>
    </source>
</evidence>
<dbReference type="InterPro" id="IPR029058">
    <property type="entry name" value="AB_hydrolase_fold"/>
</dbReference>
<evidence type="ECO:0000256" key="3">
    <source>
        <dbReference type="ARBA" id="ARBA00022525"/>
    </source>
</evidence>
<dbReference type="Pfam" id="PF00151">
    <property type="entry name" value="Lipase"/>
    <property type="match status" value="1"/>
</dbReference>
<dbReference type="PANTHER" id="PTHR11610:SF104">
    <property type="entry name" value="AGAP010328-PA"/>
    <property type="match status" value="1"/>
</dbReference>
<reference evidence="6 7" key="1">
    <citation type="journal article" date="2015" name="Nat. Commun.">
        <title>Lucilia cuprina genome unlocks parasitic fly biology to underpin future interventions.</title>
        <authorList>
            <person name="Anstead C.A."/>
            <person name="Korhonen P.K."/>
            <person name="Young N.D."/>
            <person name="Hall R.S."/>
            <person name="Jex A.R."/>
            <person name="Murali S.C."/>
            <person name="Hughes D.S."/>
            <person name="Lee S.F."/>
            <person name="Perry T."/>
            <person name="Stroehlein A.J."/>
            <person name="Ansell B.R."/>
            <person name="Breugelmans B."/>
            <person name="Hofmann A."/>
            <person name="Qu J."/>
            <person name="Dugan S."/>
            <person name="Lee S.L."/>
            <person name="Chao H."/>
            <person name="Dinh H."/>
            <person name="Han Y."/>
            <person name="Doddapaneni H.V."/>
            <person name="Worley K.C."/>
            <person name="Muzny D.M."/>
            <person name="Ioannidis P."/>
            <person name="Waterhouse R.M."/>
            <person name="Zdobnov E.M."/>
            <person name="James P.J."/>
            <person name="Bagnall N.H."/>
            <person name="Kotze A.C."/>
            <person name="Gibbs R.A."/>
            <person name="Richards S."/>
            <person name="Batterham P."/>
            <person name="Gasser R.B."/>
        </authorList>
    </citation>
    <scope>NUCLEOTIDE SEQUENCE [LARGE SCALE GENOMIC DNA]</scope>
    <source>
        <strain evidence="6 7">LS</strain>
        <tissue evidence="6">Full body</tissue>
    </source>
</reference>
<dbReference type="GO" id="GO:0017171">
    <property type="term" value="F:serine hydrolase activity"/>
    <property type="evidence" value="ECO:0007669"/>
    <property type="project" value="TreeGrafter"/>
</dbReference>
<evidence type="ECO:0000313" key="7">
    <source>
        <dbReference type="Proteomes" id="UP000037069"/>
    </source>
</evidence>